<evidence type="ECO:0000259" key="6">
    <source>
        <dbReference type="PROSITE" id="PS50090"/>
    </source>
</evidence>
<dbReference type="SMART" id="SM00717">
    <property type="entry name" value="SANT"/>
    <property type="match status" value="2"/>
</dbReference>
<accession>A0AAU9M0T4</accession>
<dbReference type="InterPro" id="IPR001005">
    <property type="entry name" value="SANT/Myb"/>
</dbReference>
<dbReference type="Gene3D" id="1.10.10.60">
    <property type="entry name" value="Homeodomain-like"/>
    <property type="match status" value="2"/>
</dbReference>
<feature type="domain" description="HTH myb-type" evidence="7">
    <location>
        <begin position="9"/>
        <end position="61"/>
    </location>
</feature>
<name>A0AAU9M0T4_9ASTR</name>
<dbReference type="PANTHER" id="PTHR10641:SF1291">
    <property type="entry name" value="HOMEODOMAIN-LIKE PROTEIN-RELATED"/>
    <property type="match status" value="1"/>
</dbReference>
<keyword evidence="3" id="KW-0238">DNA-binding</keyword>
<dbReference type="GO" id="GO:0005634">
    <property type="term" value="C:nucleus"/>
    <property type="evidence" value="ECO:0007669"/>
    <property type="project" value="UniProtKB-SubCell"/>
</dbReference>
<evidence type="ECO:0000259" key="7">
    <source>
        <dbReference type="PROSITE" id="PS51294"/>
    </source>
</evidence>
<dbReference type="CDD" id="cd00167">
    <property type="entry name" value="SANT"/>
    <property type="match status" value="2"/>
</dbReference>
<evidence type="ECO:0000256" key="2">
    <source>
        <dbReference type="ARBA" id="ARBA00022737"/>
    </source>
</evidence>
<keyword evidence="4" id="KW-0539">Nucleus</keyword>
<comment type="caution">
    <text evidence="8">The sequence shown here is derived from an EMBL/GenBank/DDBJ whole genome shotgun (WGS) entry which is preliminary data.</text>
</comment>
<dbReference type="GO" id="GO:0003677">
    <property type="term" value="F:DNA binding"/>
    <property type="evidence" value="ECO:0007669"/>
    <property type="project" value="UniProtKB-KW"/>
</dbReference>
<dbReference type="InterPro" id="IPR009057">
    <property type="entry name" value="Homeodomain-like_sf"/>
</dbReference>
<protein>
    <submittedName>
        <fullName evidence="8">Uncharacterized protein</fullName>
    </submittedName>
</protein>
<evidence type="ECO:0000313" key="8">
    <source>
        <dbReference type="EMBL" id="CAH1420252.1"/>
    </source>
</evidence>
<organism evidence="8 9">
    <name type="scientific">Lactuca virosa</name>
    <dbReference type="NCBI Taxonomy" id="75947"/>
    <lineage>
        <taxon>Eukaryota</taxon>
        <taxon>Viridiplantae</taxon>
        <taxon>Streptophyta</taxon>
        <taxon>Embryophyta</taxon>
        <taxon>Tracheophyta</taxon>
        <taxon>Spermatophyta</taxon>
        <taxon>Magnoliopsida</taxon>
        <taxon>eudicotyledons</taxon>
        <taxon>Gunneridae</taxon>
        <taxon>Pentapetalae</taxon>
        <taxon>asterids</taxon>
        <taxon>campanulids</taxon>
        <taxon>Asterales</taxon>
        <taxon>Asteraceae</taxon>
        <taxon>Cichorioideae</taxon>
        <taxon>Cichorieae</taxon>
        <taxon>Lactucinae</taxon>
        <taxon>Lactuca</taxon>
    </lineage>
</organism>
<dbReference type="FunFam" id="1.10.10.60:FF:000001">
    <property type="entry name" value="MYB-related transcription factor"/>
    <property type="match status" value="1"/>
</dbReference>
<reference evidence="8 9" key="1">
    <citation type="submission" date="2022-01" db="EMBL/GenBank/DDBJ databases">
        <authorList>
            <person name="Xiong W."/>
            <person name="Schranz E."/>
        </authorList>
    </citation>
    <scope>NUCLEOTIDE SEQUENCE [LARGE SCALE GENOMIC DNA]</scope>
</reference>
<feature type="domain" description="HTH myb-type" evidence="7">
    <location>
        <begin position="62"/>
        <end position="116"/>
    </location>
</feature>
<evidence type="ECO:0000256" key="3">
    <source>
        <dbReference type="ARBA" id="ARBA00023125"/>
    </source>
</evidence>
<feature type="domain" description="Myb-like" evidence="6">
    <location>
        <begin position="9"/>
        <end position="61"/>
    </location>
</feature>
<dbReference type="PROSITE" id="PS51294">
    <property type="entry name" value="HTH_MYB"/>
    <property type="match status" value="2"/>
</dbReference>
<dbReference type="PANTHER" id="PTHR10641">
    <property type="entry name" value="MYB FAMILY TRANSCRIPTION FACTOR"/>
    <property type="match status" value="1"/>
</dbReference>
<gene>
    <name evidence="8" type="ORF">LVIROSA_LOCUS7734</name>
</gene>
<dbReference type="AlphaFoldDB" id="A0AAU9M0T4"/>
<dbReference type="InterPro" id="IPR015495">
    <property type="entry name" value="Myb_TF_plants"/>
</dbReference>
<dbReference type="PROSITE" id="PS50090">
    <property type="entry name" value="MYB_LIKE"/>
    <property type="match status" value="2"/>
</dbReference>
<sequence>MVRAPCIDKNGMKKGAWSEEEDNKLRDYIERYGHWNWRELPKYAGLSRCGKSCRLRWMNYLRPSVKRGNFSKEEEDIIIKFHQEIGNKWSAIAAQLPGRSDNEIKNHWHTHLKKRSTKQNHHLVLVHELKQEQQQQHQSSNIQQNRIINFASVVSTSSDNRVSNESTSSHRLSDDSMSRPSLQQQRLLFDLNQEYVESWEEDSKSKLEFGSRNYKSSTWQCFIWSLS</sequence>
<evidence type="ECO:0000256" key="4">
    <source>
        <dbReference type="ARBA" id="ARBA00023242"/>
    </source>
</evidence>
<evidence type="ECO:0000313" key="9">
    <source>
        <dbReference type="Proteomes" id="UP001157418"/>
    </source>
</evidence>
<dbReference type="EMBL" id="CAKMRJ010000932">
    <property type="protein sequence ID" value="CAH1420252.1"/>
    <property type="molecule type" value="Genomic_DNA"/>
</dbReference>
<evidence type="ECO:0000256" key="1">
    <source>
        <dbReference type="ARBA" id="ARBA00004123"/>
    </source>
</evidence>
<feature type="region of interest" description="Disordered" evidence="5">
    <location>
        <begin position="159"/>
        <end position="180"/>
    </location>
</feature>
<evidence type="ECO:0000256" key="5">
    <source>
        <dbReference type="SAM" id="MobiDB-lite"/>
    </source>
</evidence>
<dbReference type="SUPFAM" id="SSF46689">
    <property type="entry name" value="Homeodomain-like"/>
    <property type="match status" value="1"/>
</dbReference>
<feature type="compositionally biased region" description="Polar residues" evidence="5">
    <location>
        <begin position="159"/>
        <end position="170"/>
    </location>
</feature>
<feature type="domain" description="Myb-like" evidence="6">
    <location>
        <begin position="62"/>
        <end position="112"/>
    </location>
</feature>
<comment type="subcellular location">
    <subcellularLocation>
        <location evidence="1">Nucleus</location>
    </subcellularLocation>
</comment>
<proteinExistence type="predicted"/>
<dbReference type="Pfam" id="PF00249">
    <property type="entry name" value="Myb_DNA-binding"/>
    <property type="match status" value="2"/>
</dbReference>
<dbReference type="Proteomes" id="UP001157418">
    <property type="component" value="Unassembled WGS sequence"/>
</dbReference>
<dbReference type="InterPro" id="IPR017930">
    <property type="entry name" value="Myb_dom"/>
</dbReference>
<keyword evidence="2" id="KW-0677">Repeat</keyword>
<keyword evidence="9" id="KW-1185">Reference proteome</keyword>